<feature type="short sequence motif" description="GXGXXG" evidence="4">
    <location>
        <begin position="237"/>
        <end position="242"/>
    </location>
</feature>
<comment type="caution">
    <text evidence="6">The sequence shown here is derived from an EMBL/GenBank/DDBJ whole genome shotgun (WGS) entry which is preliminary data.</text>
</comment>
<sequence length="568" mass="64774">MRSLIPIISEASGKYLRLLTKNLPNKIYSVEIKIRSENKPLEDKTQQLKESNTNIDTTTINTETSSIKINNLEQETTLKSTDELKQINDSKTNKPKTNFISNDPEDITFVSQTQIIERTKNLVKSLNCDSSLLSNPSLSLRTLLSLNSSLKELNKHIENYPEASNLIIRENVIPKLLQIRELSQKQIIKRGNNKSSYNIVNENPFRHLKENSRRALGLLGHTDPPKGRGIKILSIDGGGTRGLVVIEILREIEKQCGKPIHEIFDLICGVSTGAIITMLLGALRTPLDECEDFYKQVSSYLFKTDILRGTGRLLWSHSYYDTAMFEKILKDVYGDKLLIDTRRNEHCPHIMAISAIVNLPTLQPYLFRNYQHHPSSRPLNHFEGGYNHQIWQAVRASAAAPGYFEEFTLGSHVHQDGGILLNNPTAVAVHEAKLLWPNEHIQCVLSLGSGRYQPTDSFEHVNNAVILSSLKHKLLRLIDSATDTEMIHRLMNDHLPQNAYYRINPVLRDQANIDESRPEKLEAMKVDAQMYLRRNEYKFKSAIEQLKQERSYSQSLVDTIRLSSKLYL</sequence>
<dbReference type="InterPro" id="IPR045217">
    <property type="entry name" value="PNPLA8-like"/>
</dbReference>
<keyword evidence="1 4" id="KW-0378">Hydrolase</keyword>
<dbReference type="SUPFAM" id="SSF52151">
    <property type="entry name" value="FabD/lysophospholipase-like"/>
    <property type="match status" value="1"/>
</dbReference>
<keyword evidence="2 4" id="KW-0442">Lipid degradation</keyword>
<dbReference type="InterPro" id="IPR016035">
    <property type="entry name" value="Acyl_Trfase/lysoPLipase"/>
</dbReference>
<feature type="active site" description="Nucleophile" evidence="4">
    <location>
        <position position="271"/>
    </location>
</feature>
<feature type="short sequence motif" description="GXSXG" evidence="4">
    <location>
        <begin position="269"/>
        <end position="273"/>
    </location>
</feature>
<dbReference type="GO" id="GO:0016042">
    <property type="term" value="P:lipid catabolic process"/>
    <property type="evidence" value="ECO:0007669"/>
    <property type="project" value="UniProtKB-UniRule"/>
</dbReference>
<dbReference type="InterPro" id="IPR002641">
    <property type="entry name" value="PNPLA_dom"/>
</dbReference>
<dbReference type="AlphaFoldDB" id="A0A9Q0MDI5"/>
<dbReference type="GO" id="GO:0019369">
    <property type="term" value="P:arachidonate metabolic process"/>
    <property type="evidence" value="ECO:0007669"/>
    <property type="project" value="TreeGrafter"/>
</dbReference>
<protein>
    <recommendedName>
        <fullName evidence="5">PNPLA domain-containing protein</fullName>
    </recommendedName>
</protein>
<dbReference type="Pfam" id="PF01734">
    <property type="entry name" value="Patatin"/>
    <property type="match status" value="1"/>
</dbReference>
<accession>A0A9Q0MDI5</accession>
<evidence type="ECO:0000313" key="7">
    <source>
        <dbReference type="Proteomes" id="UP001142055"/>
    </source>
</evidence>
<reference evidence="6" key="1">
    <citation type="submission" date="2022-12" db="EMBL/GenBank/DDBJ databases">
        <title>Genome assemblies of Blomia tropicalis.</title>
        <authorList>
            <person name="Cui Y."/>
        </authorList>
    </citation>
    <scope>NUCLEOTIDE SEQUENCE</scope>
    <source>
        <tissue evidence="6">Adult mites</tissue>
    </source>
</reference>
<dbReference type="CDD" id="cd07211">
    <property type="entry name" value="Pat_PNPLA8"/>
    <property type="match status" value="1"/>
</dbReference>
<feature type="active site" description="Proton acceptor" evidence="4">
    <location>
        <position position="416"/>
    </location>
</feature>
<gene>
    <name evidence="6" type="ORF">RDWZM_000802</name>
</gene>
<proteinExistence type="predicted"/>
<organism evidence="6 7">
    <name type="scientific">Blomia tropicalis</name>
    <name type="common">Mite</name>
    <dbReference type="NCBI Taxonomy" id="40697"/>
    <lineage>
        <taxon>Eukaryota</taxon>
        <taxon>Metazoa</taxon>
        <taxon>Ecdysozoa</taxon>
        <taxon>Arthropoda</taxon>
        <taxon>Chelicerata</taxon>
        <taxon>Arachnida</taxon>
        <taxon>Acari</taxon>
        <taxon>Acariformes</taxon>
        <taxon>Sarcoptiformes</taxon>
        <taxon>Astigmata</taxon>
        <taxon>Glycyphagoidea</taxon>
        <taxon>Echimyopodidae</taxon>
        <taxon>Blomia</taxon>
    </lineage>
</organism>
<dbReference type="GO" id="GO:0047499">
    <property type="term" value="F:calcium-independent phospholipase A2 activity"/>
    <property type="evidence" value="ECO:0007669"/>
    <property type="project" value="TreeGrafter"/>
</dbReference>
<keyword evidence="7" id="KW-1185">Reference proteome</keyword>
<evidence type="ECO:0000256" key="1">
    <source>
        <dbReference type="ARBA" id="ARBA00022801"/>
    </source>
</evidence>
<dbReference type="PANTHER" id="PTHR24185">
    <property type="entry name" value="CALCIUM-INDEPENDENT PHOSPHOLIPASE A2-GAMMA"/>
    <property type="match status" value="1"/>
</dbReference>
<name>A0A9Q0MDI5_BLOTA</name>
<evidence type="ECO:0000259" key="5">
    <source>
        <dbReference type="PROSITE" id="PS51635"/>
    </source>
</evidence>
<evidence type="ECO:0000256" key="4">
    <source>
        <dbReference type="PROSITE-ProRule" id="PRU01161"/>
    </source>
</evidence>
<dbReference type="PANTHER" id="PTHR24185:SF1">
    <property type="entry name" value="CALCIUM-INDEPENDENT PHOSPHOLIPASE A2-GAMMA"/>
    <property type="match status" value="1"/>
</dbReference>
<dbReference type="GO" id="GO:0016020">
    <property type="term" value="C:membrane"/>
    <property type="evidence" value="ECO:0007669"/>
    <property type="project" value="TreeGrafter"/>
</dbReference>
<dbReference type="PROSITE" id="PS51635">
    <property type="entry name" value="PNPLA"/>
    <property type="match status" value="1"/>
</dbReference>
<feature type="domain" description="PNPLA" evidence="5">
    <location>
        <begin position="233"/>
        <end position="429"/>
    </location>
</feature>
<evidence type="ECO:0000256" key="3">
    <source>
        <dbReference type="ARBA" id="ARBA00023098"/>
    </source>
</evidence>
<evidence type="ECO:0000313" key="6">
    <source>
        <dbReference type="EMBL" id="KAJ6222257.1"/>
    </source>
</evidence>
<dbReference type="Gene3D" id="3.40.1090.10">
    <property type="entry name" value="Cytosolic phospholipase A2 catalytic domain"/>
    <property type="match status" value="1"/>
</dbReference>
<dbReference type="OMA" id="GSHKHKL"/>
<dbReference type="Proteomes" id="UP001142055">
    <property type="component" value="Chromosome 1"/>
</dbReference>
<feature type="short sequence motif" description="DGA/G" evidence="4">
    <location>
        <begin position="416"/>
        <end position="418"/>
    </location>
</feature>
<dbReference type="EMBL" id="JAPWDV010000001">
    <property type="protein sequence ID" value="KAJ6222257.1"/>
    <property type="molecule type" value="Genomic_DNA"/>
</dbReference>
<evidence type="ECO:0000256" key="2">
    <source>
        <dbReference type="ARBA" id="ARBA00022963"/>
    </source>
</evidence>
<keyword evidence="3 4" id="KW-0443">Lipid metabolism</keyword>